<dbReference type="EMBL" id="SVER01000008">
    <property type="protein sequence ID" value="MBE5918993.1"/>
    <property type="molecule type" value="Genomic_DNA"/>
</dbReference>
<feature type="domain" description="STAS" evidence="1">
    <location>
        <begin position="18"/>
        <end position="100"/>
    </location>
</feature>
<evidence type="ECO:0000313" key="3">
    <source>
        <dbReference type="Proteomes" id="UP000766246"/>
    </source>
</evidence>
<proteinExistence type="predicted"/>
<sequence>MEEPEIMNIFYDSENKDLTIYLPQTVDSNNNEEVLKEIKEAIAAYFAEEKNGFLYLDAKDTKYMSSAGIRVIIILRKTIENLAIINTEQMLYETLSLTGVCGIVNVLPPIKEFSIENFEIIGGGENSKVYRINDDKICKLFSSKNTLKDVLREKNMSYKAIEFGIPTALSFQVIKSGEQYGLIYEMLDYRTLSEILIDDFEKMDRVCTDYVKFLDEINSVVIPGLVDAKDVYENKVLNRIDGYIEPAYMQKLRSIFDAIPEGNGFVHGDLHFANLFKTDEGMMIIDMDSAKSGDRVWEMAAMYSTFMGFRLISSTDVVHLGSIENYPVIFEKILDIWNRNKGYDKDTLLKNITSLSLARVLCYAISHNVDEEKTELVKKELFQILDK</sequence>
<evidence type="ECO:0000259" key="1">
    <source>
        <dbReference type="PROSITE" id="PS50801"/>
    </source>
</evidence>
<dbReference type="Gene3D" id="3.90.1200.10">
    <property type="match status" value="1"/>
</dbReference>
<dbReference type="CDD" id="cd07043">
    <property type="entry name" value="STAS_anti-anti-sigma_factors"/>
    <property type="match status" value="1"/>
</dbReference>
<dbReference type="AlphaFoldDB" id="A0A927YQ04"/>
<dbReference type="Pfam" id="PF01636">
    <property type="entry name" value="APH"/>
    <property type="match status" value="1"/>
</dbReference>
<evidence type="ECO:0000313" key="2">
    <source>
        <dbReference type="EMBL" id="MBE5918993.1"/>
    </source>
</evidence>
<accession>A0A927YQ04</accession>
<dbReference type="SUPFAM" id="SSF52091">
    <property type="entry name" value="SpoIIaa-like"/>
    <property type="match status" value="1"/>
</dbReference>
<dbReference type="InterPro" id="IPR011009">
    <property type="entry name" value="Kinase-like_dom_sf"/>
</dbReference>
<dbReference type="PROSITE" id="PS50801">
    <property type="entry name" value="STAS"/>
    <property type="match status" value="1"/>
</dbReference>
<gene>
    <name evidence="2" type="ORF">E7272_04030</name>
</gene>
<dbReference type="InterPro" id="IPR036513">
    <property type="entry name" value="STAS_dom_sf"/>
</dbReference>
<dbReference type="Gene3D" id="3.30.750.24">
    <property type="entry name" value="STAS domain"/>
    <property type="match status" value="1"/>
</dbReference>
<dbReference type="InterPro" id="IPR002645">
    <property type="entry name" value="STAS_dom"/>
</dbReference>
<reference evidence="2" key="1">
    <citation type="submission" date="2019-04" db="EMBL/GenBank/DDBJ databases">
        <title>Evolution of Biomass-Degrading Anaerobic Consortia Revealed by Metagenomics.</title>
        <authorList>
            <person name="Peng X."/>
        </authorList>
    </citation>
    <scope>NUCLEOTIDE SEQUENCE</scope>
    <source>
        <strain evidence="2">SIG311</strain>
    </source>
</reference>
<dbReference type="InterPro" id="IPR002575">
    <property type="entry name" value="Aminoglycoside_PTrfase"/>
</dbReference>
<organism evidence="2 3">
    <name type="scientific">Pseudobutyrivibrio ruminis</name>
    <dbReference type="NCBI Taxonomy" id="46206"/>
    <lineage>
        <taxon>Bacteria</taxon>
        <taxon>Bacillati</taxon>
        <taxon>Bacillota</taxon>
        <taxon>Clostridia</taxon>
        <taxon>Lachnospirales</taxon>
        <taxon>Lachnospiraceae</taxon>
        <taxon>Pseudobutyrivibrio</taxon>
    </lineage>
</organism>
<dbReference type="SUPFAM" id="SSF56112">
    <property type="entry name" value="Protein kinase-like (PK-like)"/>
    <property type="match status" value="1"/>
</dbReference>
<dbReference type="Proteomes" id="UP000766246">
    <property type="component" value="Unassembled WGS sequence"/>
</dbReference>
<dbReference type="Pfam" id="PF01740">
    <property type="entry name" value="STAS"/>
    <property type="match status" value="1"/>
</dbReference>
<comment type="caution">
    <text evidence="2">The sequence shown here is derived from an EMBL/GenBank/DDBJ whole genome shotgun (WGS) entry which is preliminary data.</text>
</comment>
<protein>
    <recommendedName>
        <fullName evidence="1">STAS domain-containing protein</fullName>
    </recommendedName>
</protein>
<name>A0A927YQ04_9FIRM</name>